<sequence>MLSLAKKHPHLSIIAKKISNLPHNIKNIDYSTSIPLPSFRYQYPTVLLSTIQIVRDNIYKSINDHNCKKSVKLEQKKIEKSAKIQQTPDFSVEIPKSLKALRRRLHLLSTSSKPTYVAKHVFPIFRFREKACFEYGHQQKCNTFLYHQNINNQKLQPTKQFHFQSL</sequence>
<evidence type="ECO:0000313" key="2">
    <source>
        <dbReference type="Proteomes" id="UP000765509"/>
    </source>
</evidence>
<organism evidence="1 2">
    <name type="scientific">Austropuccinia psidii MF-1</name>
    <dbReference type="NCBI Taxonomy" id="1389203"/>
    <lineage>
        <taxon>Eukaryota</taxon>
        <taxon>Fungi</taxon>
        <taxon>Dikarya</taxon>
        <taxon>Basidiomycota</taxon>
        <taxon>Pucciniomycotina</taxon>
        <taxon>Pucciniomycetes</taxon>
        <taxon>Pucciniales</taxon>
        <taxon>Sphaerophragmiaceae</taxon>
        <taxon>Austropuccinia</taxon>
    </lineage>
</organism>
<gene>
    <name evidence="1" type="ORF">O181_003838</name>
</gene>
<dbReference type="AlphaFoldDB" id="A0A9Q3GDY2"/>
<proteinExistence type="predicted"/>
<name>A0A9Q3GDY2_9BASI</name>
<dbReference type="EMBL" id="AVOT02000705">
    <property type="protein sequence ID" value="MBW0464123.1"/>
    <property type="molecule type" value="Genomic_DNA"/>
</dbReference>
<reference evidence="1" key="1">
    <citation type="submission" date="2021-03" db="EMBL/GenBank/DDBJ databases">
        <title>Draft genome sequence of rust myrtle Austropuccinia psidii MF-1, a brazilian biotype.</title>
        <authorList>
            <person name="Quecine M.C."/>
            <person name="Pachon D.M.R."/>
            <person name="Bonatelli M.L."/>
            <person name="Correr F.H."/>
            <person name="Franceschini L.M."/>
            <person name="Leite T.F."/>
            <person name="Margarido G.R.A."/>
            <person name="Almeida C.A."/>
            <person name="Ferrarezi J.A."/>
            <person name="Labate C.A."/>
        </authorList>
    </citation>
    <scope>NUCLEOTIDE SEQUENCE</scope>
    <source>
        <strain evidence="1">MF-1</strain>
    </source>
</reference>
<accession>A0A9Q3GDY2</accession>
<dbReference type="Proteomes" id="UP000765509">
    <property type="component" value="Unassembled WGS sequence"/>
</dbReference>
<evidence type="ECO:0000313" key="1">
    <source>
        <dbReference type="EMBL" id="MBW0464123.1"/>
    </source>
</evidence>
<keyword evidence="2" id="KW-1185">Reference proteome</keyword>
<comment type="caution">
    <text evidence="1">The sequence shown here is derived from an EMBL/GenBank/DDBJ whole genome shotgun (WGS) entry which is preliminary data.</text>
</comment>
<protein>
    <submittedName>
        <fullName evidence="1">Uncharacterized protein</fullName>
    </submittedName>
</protein>